<dbReference type="InterPro" id="IPR042175">
    <property type="entry name" value="Cell/Rod_MreC_2"/>
</dbReference>
<dbReference type="Gene3D" id="2.40.10.340">
    <property type="entry name" value="Rod shape-determining protein MreC, domain 1"/>
    <property type="match status" value="1"/>
</dbReference>
<dbReference type="Gene3D" id="2.40.10.350">
    <property type="entry name" value="Rod shape-determining protein MreC, domain 2"/>
    <property type="match status" value="1"/>
</dbReference>
<reference key="1">
    <citation type="submission" date="2009-08" db="EMBL/GenBank/DDBJ databases">
        <title>The genome sequence of Spirochaeta thermophila DSM6192.</title>
        <authorList>
            <person name="Angelov A."/>
            <person name="Mientus M."/>
            <person name="Wittenberg S."/>
            <person name="Lehmann R."/>
            <person name="Liesegang H."/>
            <person name="Daniel R."/>
            <person name="Liebl W."/>
        </authorList>
    </citation>
    <scope>NUCLEOTIDE SEQUENCE</scope>
    <source>
        <strain>DSM 6192</strain>
    </source>
</reference>
<evidence type="ECO:0000256" key="4">
    <source>
        <dbReference type="ARBA" id="ARBA00032089"/>
    </source>
</evidence>
<evidence type="ECO:0000313" key="7">
    <source>
        <dbReference type="EMBL" id="ADN02031.1"/>
    </source>
</evidence>
<evidence type="ECO:0000259" key="6">
    <source>
        <dbReference type="Pfam" id="PF04085"/>
    </source>
</evidence>
<dbReference type="HOGENOM" id="CLU_1037240_0_0_12"/>
<dbReference type="NCBIfam" id="TIGR00219">
    <property type="entry name" value="mreC"/>
    <property type="match status" value="1"/>
</dbReference>
<evidence type="ECO:0000256" key="2">
    <source>
        <dbReference type="ARBA" id="ARBA00013855"/>
    </source>
</evidence>
<dbReference type="GO" id="GO:0005886">
    <property type="term" value="C:plasma membrane"/>
    <property type="evidence" value="ECO:0007669"/>
    <property type="project" value="TreeGrafter"/>
</dbReference>
<dbReference type="InterPro" id="IPR042177">
    <property type="entry name" value="Cell/Rod_1"/>
</dbReference>
<protein>
    <recommendedName>
        <fullName evidence="2 5">Cell shape-determining protein MreC</fullName>
    </recommendedName>
    <alternativeName>
        <fullName evidence="4 5">Cell shape protein MreC</fullName>
    </alternativeName>
</protein>
<feature type="domain" description="Rod shape-determining protein MreC beta-barrel core" evidence="6">
    <location>
        <begin position="116"/>
        <end position="267"/>
    </location>
</feature>
<dbReference type="Pfam" id="PF04085">
    <property type="entry name" value="MreC"/>
    <property type="match status" value="1"/>
</dbReference>
<dbReference type="EMBL" id="CP001698">
    <property type="protein sequence ID" value="ADN02031.1"/>
    <property type="molecule type" value="Genomic_DNA"/>
</dbReference>
<dbReference type="InterPro" id="IPR055342">
    <property type="entry name" value="MreC_beta-barrel_core"/>
</dbReference>
<proteinExistence type="inferred from homology"/>
<evidence type="ECO:0000256" key="5">
    <source>
        <dbReference type="PIRNR" id="PIRNR038471"/>
    </source>
</evidence>
<dbReference type="KEGG" id="sta:STHERM_c10860"/>
<dbReference type="PaxDb" id="665571-STHERM_c10860"/>
<comment type="function">
    <text evidence="5">Involved in formation and maintenance of cell shape.</text>
</comment>
<name>E0RSP4_WINT6</name>
<evidence type="ECO:0000256" key="1">
    <source>
        <dbReference type="ARBA" id="ARBA00009369"/>
    </source>
</evidence>
<dbReference type="PANTHER" id="PTHR34138">
    <property type="entry name" value="CELL SHAPE-DETERMINING PROTEIN MREC"/>
    <property type="match status" value="1"/>
</dbReference>
<comment type="similarity">
    <text evidence="1 5">Belongs to the MreC family.</text>
</comment>
<accession>E0RSP4</accession>
<organism evidence="7 8">
    <name type="scientific">Winmispira thermophila (strain ATCC 49972 / DSM 6192 / RI 19.B1)</name>
    <name type="common">Spirochaeta thermophila</name>
    <dbReference type="NCBI Taxonomy" id="665571"/>
    <lineage>
        <taxon>Bacteria</taxon>
        <taxon>Pseudomonadati</taxon>
        <taxon>Spirochaetota</taxon>
        <taxon>Spirochaetia</taxon>
        <taxon>Winmispirales</taxon>
        <taxon>Winmispiraceae</taxon>
        <taxon>Winmispira</taxon>
    </lineage>
</organism>
<dbReference type="eggNOG" id="COG1792">
    <property type="taxonomic scope" value="Bacteria"/>
</dbReference>
<sequence length="275" mass="30737">MKTDRWRDRLFFTGGLYGVLLVLLLSSLGMGETLSFGFFSYLYRFGGKIGETVTSTLSNIRSRDRLLKENEALRRELDRYRGLYIEYLALKEEYMKSRAVLGLQEGLGYRSVAARVLADEPSLLFSGFIIDRGRSTGIQKGLPVVTLEGSRLLLIGKIDEVGGSTSRVIPLFRRNFYVAAELVETGLQGLVHGAGEGTVVMEYIPKTEKHRVSVGEVVVTSHRSTVFPPGIEIGRVEKIVSYPHESSLLLYLRPSMDPHVLTDVFVLLPDDEDES</sequence>
<evidence type="ECO:0000256" key="3">
    <source>
        <dbReference type="ARBA" id="ARBA00022960"/>
    </source>
</evidence>
<dbReference type="PIRSF" id="PIRSF038471">
    <property type="entry name" value="MreC"/>
    <property type="match status" value="1"/>
</dbReference>
<dbReference type="AlphaFoldDB" id="E0RSP4"/>
<keyword evidence="3 5" id="KW-0133">Cell shape</keyword>
<dbReference type="Proteomes" id="UP000001296">
    <property type="component" value="Chromosome"/>
</dbReference>
<reference evidence="7 8" key="2">
    <citation type="journal article" date="2010" name="J. Bacteriol.">
        <title>Genome sequence of the polysaccharide-degrading, thermophilic anaerobe Spirochaeta thermophila DSM 6192.</title>
        <authorList>
            <person name="Angelov A."/>
            <person name="Liebl S."/>
            <person name="Ballschmiter M."/>
            <person name="Bomeke M."/>
            <person name="Lehmann R."/>
            <person name="Liesegang H."/>
            <person name="Daniel R."/>
            <person name="Liebl W."/>
        </authorList>
    </citation>
    <scope>NUCLEOTIDE SEQUENCE [LARGE SCALE GENOMIC DNA]</scope>
    <source>
        <strain evidence="8">ATCC 49972 / DSM 6192 / RI 19.B1</strain>
    </source>
</reference>
<dbReference type="InterPro" id="IPR007221">
    <property type="entry name" value="MreC"/>
</dbReference>
<evidence type="ECO:0000313" key="8">
    <source>
        <dbReference type="Proteomes" id="UP000001296"/>
    </source>
</evidence>
<dbReference type="RefSeq" id="WP_013313872.1">
    <property type="nucleotide sequence ID" value="NC_014484.1"/>
</dbReference>
<dbReference type="GO" id="GO:0008360">
    <property type="term" value="P:regulation of cell shape"/>
    <property type="evidence" value="ECO:0007669"/>
    <property type="project" value="UniProtKB-KW"/>
</dbReference>
<dbReference type="PANTHER" id="PTHR34138:SF1">
    <property type="entry name" value="CELL SHAPE-DETERMINING PROTEIN MREC"/>
    <property type="match status" value="1"/>
</dbReference>
<gene>
    <name evidence="7" type="primary">mreC</name>
    <name evidence="7" type="ordered locus">STHERM_c10860</name>
</gene>